<dbReference type="PANTHER" id="PTHR22847">
    <property type="entry name" value="WD40 REPEAT PROTEIN"/>
    <property type="match status" value="1"/>
</dbReference>
<dbReference type="PROSITE" id="PS00678">
    <property type="entry name" value="WD_REPEATS_1"/>
    <property type="match status" value="2"/>
</dbReference>
<dbReference type="InterPro" id="IPR015943">
    <property type="entry name" value="WD40/YVTN_repeat-like_dom_sf"/>
</dbReference>
<reference evidence="4 5" key="1">
    <citation type="journal article" date="2013" name="Curr. Biol.">
        <title>The Genome of the Foraminiferan Reticulomyxa filosa.</title>
        <authorList>
            <person name="Glockner G."/>
            <person name="Hulsmann N."/>
            <person name="Schleicher M."/>
            <person name="Noegel A.A."/>
            <person name="Eichinger L."/>
            <person name="Gallinger C."/>
            <person name="Pawlowski J."/>
            <person name="Sierra R."/>
            <person name="Euteneuer U."/>
            <person name="Pillet L."/>
            <person name="Moustafa A."/>
            <person name="Platzer M."/>
            <person name="Groth M."/>
            <person name="Szafranski K."/>
            <person name="Schliwa M."/>
        </authorList>
    </citation>
    <scope>NUCLEOTIDE SEQUENCE [LARGE SCALE GENOMIC DNA]</scope>
</reference>
<keyword evidence="5" id="KW-1185">Reference proteome</keyword>
<dbReference type="SUPFAM" id="SSF50978">
    <property type="entry name" value="WD40 repeat-like"/>
    <property type="match status" value="1"/>
</dbReference>
<keyword evidence="2" id="KW-0677">Repeat</keyword>
<dbReference type="Gene3D" id="2.120.10.80">
    <property type="entry name" value="Kelch-type beta propeller"/>
    <property type="match status" value="1"/>
</dbReference>
<comment type="caution">
    <text evidence="4">The sequence shown here is derived from an EMBL/GenBank/DDBJ whole genome shotgun (WGS) entry which is preliminary data.</text>
</comment>
<feature type="repeat" description="WD" evidence="3">
    <location>
        <begin position="369"/>
        <end position="410"/>
    </location>
</feature>
<protein>
    <submittedName>
        <fullName evidence="4">WD-40 repeat protein</fullName>
    </submittedName>
</protein>
<organism evidence="4 5">
    <name type="scientific">Reticulomyxa filosa</name>
    <dbReference type="NCBI Taxonomy" id="46433"/>
    <lineage>
        <taxon>Eukaryota</taxon>
        <taxon>Sar</taxon>
        <taxon>Rhizaria</taxon>
        <taxon>Retaria</taxon>
        <taxon>Foraminifera</taxon>
        <taxon>Monothalamids</taxon>
        <taxon>Reticulomyxidae</taxon>
        <taxon>Reticulomyxa</taxon>
    </lineage>
</organism>
<dbReference type="InterPro" id="IPR036322">
    <property type="entry name" value="WD40_repeat_dom_sf"/>
</dbReference>
<dbReference type="PROSITE" id="PS50082">
    <property type="entry name" value="WD_REPEATS_2"/>
    <property type="match status" value="2"/>
</dbReference>
<sequence>MKYLFVGVMETMHYKYICSYPEHVKLWGHCVIKFVNNNKDNNENEITLLSFDGSRKQTLIMKYISVWSNDNDNENTKRNCNAWVPLVDSNNNNIITIKRTNHIYIGVRAIIGGSNNHLLFITYFRKNIDVFNVKTLKYIKYDILPIDYDLNSHCFVSKNNANKKKNEMMIFSENIGLHIKYDEDNNSFHFYKIRVCTSLRILSSYAYACIGDFILFFGGYGGIMIGNVTTVHKYSMTENKWMRYKQYLPISLRFPTVVLTNDNTSLHIFGVFAEKAKHFETKVNEWMKKEQEWDGKSIELEEMKPESDIKKLKEHCNTTKKKKKKKDIETIIDHWIYLSSINKIGWIDDFNVIILRYTLVKYFKSLKVFQGHSKRVNSVKFSPDGTKIVSSSDDETIKIWDVESGNVIQELKGHLDYVKDAQFSLDASMIVSCSKDKTIRLWDMKSCTEIKKLEENMYCSRVQFSSMEQ</sequence>
<dbReference type="EMBL" id="ASPP01022143">
    <property type="protein sequence ID" value="ETO11696.1"/>
    <property type="molecule type" value="Genomic_DNA"/>
</dbReference>
<evidence type="ECO:0000256" key="3">
    <source>
        <dbReference type="PROSITE-ProRule" id="PRU00221"/>
    </source>
</evidence>
<proteinExistence type="predicted"/>
<dbReference type="PANTHER" id="PTHR22847:SF637">
    <property type="entry name" value="WD REPEAT DOMAIN 5B"/>
    <property type="match status" value="1"/>
</dbReference>
<dbReference type="InterPro" id="IPR015915">
    <property type="entry name" value="Kelch-typ_b-propeller"/>
</dbReference>
<dbReference type="SUPFAM" id="SSF50998">
    <property type="entry name" value="Quinoprotein alcohol dehydrogenase-like"/>
    <property type="match status" value="1"/>
</dbReference>
<evidence type="ECO:0000256" key="2">
    <source>
        <dbReference type="ARBA" id="ARBA00022737"/>
    </source>
</evidence>
<feature type="repeat" description="WD" evidence="3">
    <location>
        <begin position="411"/>
        <end position="452"/>
    </location>
</feature>
<accession>X6MDE2</accession>
<name>X6MDE2_RETFI</name>
<gene>
    <name evidence="4" type="ORF">RFI_25681</name>
</gene>
<dbReference type="InterPro" id="IPR011047">
    <property type="entry name" value="Quinoprotein_ADH-like_sf"/>
</dbReference>
<dbReference type="Pfam" id="PF00400">
    <property type="entry name" value="WD40"/>
    <property type="match status" value="2"/>
</dbReference>
<dbReference type="InterPro" id="IPR001680">
    <property type="entry name" value="WD40_rpt"/>
</dbReference>
<dbReference type="Proteomes" id="UP000023152">
    <property type="component" value="Unassembled WGS sequence"/>
</dbReference>
<dbReference type="PROSITE" id="PS50294">
    <property type="entry name" value="WD_REPEATS_REGION"/>
    <property type="match status" value="2"/>
</dbReference>
<evidence type="ECO:0000256" key="1">
    <source>
        <dbReference type="ARBA" id="ARBA00022574"/>
    </source>
</evidence>
<dbReference type="SMART" id="SM00320">
    <property type="entry name" value="WD40"/>
    <property type="match status" value="2"/>
</dbReference>
<dbReference type="GO" id="GO:1990234">
    <property type="term" value="C:transferase complex"/>
    <property type="evidence" value="ECO:0007669"/>
    <property type="project" value="UniProtKB-ARBA"/>
</dbReference>
<keyword evidence="1 3" id="KW-0853">WD repeat</keyword>
<evidence type="ECO:0000313" key="4">
    <source>
        <dbReference type="EMBL" id="ETO11696.1"/>
    </source>
</evidence>
<dbReference type="Gene3D" id="2.130.10.10">
    <property type="entry name" value="YVTN repeat-like/Quinoprotein amine dehydrogenase"/>
    <property type="match status" value="1"/>
</dbReference>
<dbReference type="InterPro" id="IPR019775">
    <property type="entry name" value="WD40_repeat_CS"/>
</dbReference>
<evidence type="ECO:0000313" key="5">
    <source>
        <dbReference type="Proteomes" id="UP000023152"/>
    </source>
</evidence>
<dbReference type="AlphaFoldDB" id="X6MDE2"/>